<dbReference type="Gene3D" id="3.40.50.2300">
    <property type="match status" value="2"/>
</dbReference>
<feature type="region of interest" description="Disordered" evidence="3">
    <location>
        <begin position="26"/>
        <end position="47"/>
    </location>
</feature>
<name>A0A4R7J5Y1_9ACTN</name>
<evidence type="ECO:0000256" key="4">
    <source>
        <dbReference type="SAM" id="SignalP"/>
    </source>
</evidence>
<dbReference type="PANTHER" id="PTHR30483:SF6">
    <property type="entry name" value="PERIPLASMIC BINDING PROTEIN OF ABC TRANSPORTER FOR NATURAL AMINO ACIDS"/>
    <property type="match status" value="1"/>
</dbReference>
<evidence type="ECO:0000313" key="7">
    <source>
        <dbReference type="Proteomes" id="UP000295371"/>
    </source>
</evidence>
<evidence type="ECO:0000256" key="1">
    <source>
        <dbReference type="ARBA" id="ARBA00010062"/>
    </source>
</evidence>
<organism evidence="6 7">
    <name type="scientific">Naumannella halotolerans</name>
    <dbReference type="NCBI Taxonomy" id="993414"/>
    <lineage>
        <taxon>Bacteria</taxon>
        <taxon>Bacillati</taxon>
        <taxon>Actinomycetota</taxon>
        <taxon>Actinomycetes</taxon>
        <taxon>Propionibacteriales</taxon>
        <taxon>Propionibacteriaceae</taxon>
        <taxon>Naumannella</taxon>
    </lineage>
</organism>
<dbReference type="InterPro" id="IPR028082">
    <property type="entry name" value="Peripla_BP_I"/>
</dbReference>
<evidence type="ECO:0000256" key="3">
    <source>
        <dbReference type="SAM" id="MobiDB-lite"/>
    </source>
</evidence>
<comment type="similarity">
    <text evidence="1">Belongs to the leucine-binding protein family.</text>
</comment>
<dbReference type="EMBL" id="SOAW01000001">
    <property type="protein sequence ID" value="TDT32634.1"/>
    <property type="molecule type" value="Genomic_DNA"/>
</dbReference>
<gene>
    <name evidence="6" type="ORF">CLV29_0216</name>
</gene>
<evidence type="ECO:0000256" key="2">
    <source>
        <dbReference type="ARBA" id="ARBA00022729"/>
    </source>
</evidence>
<reference evidence="6 7" key="1">
    <citation type="submission" date="2019-03" db="EMBL/GenBank/DDBJ databases">
        <title>Genomic Encyclopedia of Archaeal and Bacterial Type Strains, Phase II (KMG-II): from individual species to whole genera.</title>
        <authorList>
            <person name="Goeker M."/>
        </authorList>
    </citation>
    <scope>NUCLEOTIDE SEQUENCE [LARGE SCALE GENOMIC DNA]</scope>
    <source>
        <strain evidence="6 7">DSM 24323</strain>
    </source>
</reference>
<dbReference type="CDD" id="cd06346">
    <property type="entry name" value="PBP1_ABC_ligand_binding-like"/>
    <property type="match status" value="1"/>
</dbReference>
<feature type="signal peptide" evidence="4">
    <location>
        <begin position="1"/>
        <end position="25"/>
    </location>
</feature>
<dbReference type="Proteomes" id="UP000295371">
    <property type="component" value="Unassembled WGS sequence"/>
</dbReference>
<protein>
    <submittedName>
        <fullName evidence="6">Branched-chain amino acid transport system substrate-binding protein</fullName>
    </submittedName>
</protein>
<feature type="compositionally biased region" description="Gly residues" evidence="3">
    <location>
        <begin position="36"/>
        <end position="47"/>
    </location>
</feature>
<dbReference type="PROSITE" id="PS51257">
    <property type="entry name" value="PROKAR_LIPOPROTEIN"/>
    <property type="match status" value="1"/>
</dbReference>
<feature type="chain" id="PRO_5020691192" evidence="4">
    <location>
        <begin position="26"/>
        <end position="428"/>
    </location>
</feature>
<evidence type="ECO:0000259" key="5">
    <source>
        <dbReference type="Pfam" id="PF13458"/>
    </source>
</evidence>
<dbReference type="Pfam" id="PF13458">
    <property type="entry name" value="Peripla_BP_6"/>
    <property type="match status" value="1"/>
</dbReference>
<proteinExistence type="inferred from homology"/>
<keyword evidence="7" id="KW-1185">Reference proteome</keyword>
<comment type="caution">
    <text evidence="6">The sequence shown here is derived from an EMBL/GenBank/DDBJ whole genome shotgun (WGS) entry which is preliminary data.</text>
</comment>
<feature type="domain" description="Leucine-binding protein" evidence="5">
    <location>
        <begin position="48"/>
        <end position="358"/>
    </location>
</feature>
<dbReference type="PANTHER" id="PTHR30483">
    <property type="entry name" value="LEUCINE-SPECIFIC-BINDING PROTEIN"/>
    <property type="match status" value="1"/>
</dbReference>
<evidence type="ECO:0000313" key="6">
    <source>
        <dbReference type="EMBL" id="TDT32634.1"/>
    </source>
</evidence>
<keyword evidence="2 4" id="KW-0732">Signal</keyword>
<dbReference type="OrthoDB" id="9772589at2"/>
<sequence length="428" mass="44086">MTRAKTFMRTAAVVGALSLALTACSSGTETETPSGDTGGSGGEGGQLHFGTLLPVTGSLSQLGPPEIAGVDLATKEINDAGGVFGNELQITHTDSSDADNAQVATESSQQLISEQVQTIIGAASSSVTLNVIDDITGSGIVQFSPANTATELSGYSPFFFRTAPPDSVQGDALANLMLADGASSVGVLVFNDAYGTGLRDTVETVVTEAGGSITYGTSGQEFDPNETNYSGIVSDVLATNPDAITIIAFTTQTPLIVRELESQGFDMSKLYFVDGNLQNFGTSGENGFPEGTLEGAKGTLPGAYPTEEFQSRLLEVNPDLSDFSYSAESYDATMMSALAALKGGAATGAAIQENLPAISGANGGTECTGWVECSELVSSGQEIHYQAVSGVGPFNAQNDPSSAFVGIYEFDANNEYSFVESREGVVAE</sequence>
<feature type="compositionally biased region" description="Low complexity" evidence="3">
    <location>
        <begin position="26"/>
        <end position="35"/>
    </location>
</feature>
<dbReference type="SUPFAM" id="SSF53822">
    <property type="entry name" value="Periplasmic binding protein-like I"/>
    <property type="match status" value="1"/>
</dbReference>
<dbReference type="AlphaFoldDB" id="A0A4R7J5Y1"/>
<dbReference type="InterPro" id="IPR028081">
    <property type="entry name" value="Leu-bd"/>
</dbReference>
<accession>A0A4R7J5Y1</accession>
<dbReference type="RefSeq" id="WP_133753250.1">
    <property type="nucleotide sequence ID" value="NZ_CP171129.1"/>
</dbReference>
<dbReference type="InterPro" id="IPR051010">
    <property type="entry name" value="BCAA_transport"/>
</dbReference>